<feature type="transmembrane region" description="Helical" evidence="17">
    <location>
        <begin position="759"/>
        <end position="783"/>
    </location>
</feature>
<dbReference type="GO" id="GO:0005802">
    <property type="term" value="C:trans-Golgi network"/>
    <property type="evidence" value="ECO:0007669"/>
    <property type="project" value="TreeGrafter"/>
</dbReference>
<dbReference type="CDD" id="cd02094">
    <property type="entry name" value="P-type_ATPase_Cu-like"/>
    <property type="match status" value="1"/>
</dbReference>
<evidence type="ECO:0000256" key="4">
    <source>
        <dbReference type="ARBA" id="ARBA00022448"/>
    </source>
</evidence>
<dbReference type="InterPro" id="IPR036163">
    <property type="entry name" value="HMA_dom_sf"/>
</dbReference>
<keyword evidence="10 17" id="KW-0067">ATP-binding</keyword>
<dbReference type="Gene3D" id="3.40.1110.10">
    <property type="entry name" value="Calcium-transporting ATPase, cytoplasmic domain N"/>
    <property type="match status" value="1"/>
</dbReference>
<keyword evidence="16 17" id="KW-0472">Membrane</keyword>
<keyword evidence="13 17" id="KW-1133">Transmembrane helix</keyword>
<dbReference type="InterPro" id="IPR023214">
    <property type="entry name" value="HAD_sf"/>
</dbReference>
<evidence type="ECO:0000256" key="6">
    <source>
        <dbReference type="ARBA" id="ARBA00022723"/>
    </source>
</evidence>
<keyword evidence="4" id="KW-0813">Transport</keyword>
<evidence type="ECO:0000256" key="16">
    <source>
        <dbReference type="ARBA" id="ARBA00023136"/>
    </source>
</evidence>
<evidence type="ECO:0000256" key="12">
    <source>
        <dbReference type="ARBA" id="ARBA00022967"/>
    </source>
</evidence>
<dbReference type="InterPro" id="IPR018303">
    <property type="entry name" value="ATPase_P-typ_P_site"/>
</dbReference>
<evidence type="ECO:0000313" key="20">
    <source>
        <dbReference type="EMBL" id="MBW49774.1"/>
    </source>
</evidence>
<dbReference type="SFLD" id="SFLDS00003">
    <property type="entry name" value="Haloacid_Dehalogenase"/>
    <property type="match status" value="1"/>
</dbReference>
<dbReference type="PANTHER" id="PTHR43520:SF8">
    <property type="entry name" value="P-TYPE CU(+) TRANSPORTER"/>
    <property type="match status" value="1"/>
</dbReference>
<dbReference type="GO" id="GO:0055070">
    <property type="term" value="P:copper ion homeostasis"/>
    <property type="evidence" value="ECO:0007669"/>
    <property type="project" value="TreeGrafter"/>
</dbReference>
<dbReference type="Pfam" id="PF00122">
    <property type="entry name" value="E1-E2_ATPase"/>
    <property type="match status" value="1"/>
</dbReference>
<feature type="transmembrane region" description="Helical" evidence="17">
    <location>
        <begin position="491"/>
        <end position="513"/>
    </location>
</feature>
<dbReference type="Pfam" id="PF00403">
    <property type="entry name" value="HMA"/>
    <property type="match status" value="4"/>
</dbReference>
<dbReference type="GO" id="GO:0015677">
    <property type="term" value="P:copper ion import"/>
    <property type="evidence" value="ECO:0007669"/>
    <property type="project" value="TreeGrafter"/>
</dbReference>
<proteinExistence type="inferred from homology"/>
<keyword evidence="14" id="KW-0186">Copper</keyword>
<evidence type="ECO:0000256" key="15">
    <source>
        <dbReference type="ARBA" id="ARBA00023065"/>
    </source>
</evidence>
<evidence type="ECO:0000256" key="5">
    <source>
        <dbReference type="ARBA" id="ARBA00022692"/>
    </source>
</evidence>
<dbReference type="SUPFAM" id="SSF81665">
    <property type="entry name" value="Calcium ATPase, transmembrane domain M"/>
    <property type="match status" value="1"/>
</dbReference>
<feature type="region of interest" description="Disordered" evidence="18">
    <location>
        <begin position="224"/>
        <end position="256"/>
    </location>
</feature>
<dbReference type="EMBL" id="GGFJ01000633">
    <property type="protein sequence ID" value="MBW49774.1"/>
    <property type="molecule type" value="Transcribed_RNA"/>
</dbReference>
<dbReference type="InterPro" id="IPR017969">
    <property type="entry name" value="Heavy-metal-associated_CS"/>
</dbReference>
<name>A0A2M4B9P2_9DIPT</name>
<dbReference type="PANTHER" id="PTHR43520">
    <property type="entry name" value="ATP7, ISOFORM B"/>
    <property type="match status" value="1"/>
</dbReference>
<dbReference type="SFLD" id="SFLDF00027">
    <property type="entry name" value="p-type_atpase"/>
    <property type="match status" value="1"/>
</dbReference>
<organism evidence="20">
    <name type="scientific">Anopheles marajoara</name>
    <dbReference type="NCBI Taxonomy" id="58244"/>
    <lineage>
        <taxon>Eukaryota</taxon>
        <taxon>Metazoa</taxon>
        <taxon>Ecdysozoa</taxon>
        <taxon>Arthropoda</taxon>
        <taxon>Hexapoda</taxon>
        <taxon>Insecta</taxon>
        <taxon>Pterygota</taxon>
        <taxon>Neoptera</taxon>
        <taxon>Endopterygota</taxon>
        <taxon>Diptera</taxon>
        <taxon>Nematocera</taxon>
        <taxon>Culicoidea</taxon>
        <taxon>Culicidae</taxon>
        <taxon>Anophelinae</taxon>
        <taxon>Anopheles</taxon>
    </lineage>
</organism>
<dbReference type="InterPro" id="IPR001757">
    <property type="entry name" value="P_typ_ATPase"/>
</dbReference>
<evidence type="ECO:0000256" key="9">
    <source>
        <dbReference type="ARBA" id="ARBA00022796"/>
    </source>
</evidence>
<dbReference type="InterPro" id="IPR006122">
    <property type="entry name" value="HMA_Cu_ion-bd"/>
</dbReference>
<feature type="transmembrane region" description="Helical" evidence="17">
    <location>
        <begin position="449"/>
        <end position="471"/>
    </location>
</feature>
<keyword evidence="11" id="KW-0460">Magnesium</keyword>
<dbReference type="NCBIfam" id="TIGR01525">
    <property type="entry name" value="ATPase-IB_hvy"/>
    <property type="match status" value="1"/>
</dbReference>
<evidence type="ECO:0000259" key="19">
    <source>
        <dbReference type="PROSITE" id="PS50846"/>
    </source>
</evidence>
<evidence type="ECO:0000256" key="14">
    <source>
        <dbReference type="ARBA" id="ARBA00023008"/>
    </source>
</evidence>
<evidence type="ECO:0000256" key="3">
    <source>
        <dbReference type="ARBA" id="ARBA00012517"/>
    </source>
</evidence>
<dbReference type="SUPFAM" id="SSF81660">
    <property type="entry name" value="Metal cation-transporting ATPase, ATP-binding domain N"/>
    <property type="match status" value="1"/>
</dbReference>
<dbReference type="GO" id="GO:0005507">
    <property type="term" value="F:copper ion binding"/>
    <property type="evidence" value="ECO:0007669"/>
    <property type="project" value="InterPro"/>
</dbReference>
<feature type="domain" description="HMA" evidence="19">
    <location>
        <begin position="358"/>
        <end position="424"/>
    </location>
</feature>
<dbReference type="SUPFAM" id="SSF56784">
    <property type="entry name" value="HAD-like"/>
    <property type="match status" value="1"/>
</dbReference>
<evidence type="ECO:0000256" key="1">
    <source>
        <dbReference type="ARBA" id="ARBA00004166"/>
    </source>
</evidence>
<dbReference type="InterPro" id="IPR006121">
    <property type="entry name" value="HMA_dom"/>
</dbReference>
<dbReference type="InterPro" id="IPR023298">
    <property type="entry name" value="ATPase_P-typ_TM_dom_sf"/>
</dbReference>
<dbReference type="InterPro" id="IPR027256">
    <property type="entry name" value="P-typ_ATPase_IB"/>
</dbReference>
<evidence type="ECO:0000256" key="17">
    <source>
        <dbReference type="RuleBase" id="RU362081"/>
    </source>
</evidence>
<comment type="similarity">
    <text evidence="2 17">Belongs to the cation transport ATPase (P-type) (TC 3.A.3) family. Type IB subfamily.</text>
</comment>
<dbReference type="NCBIfam" id="TIGR01494">
    <property type="entry name" value="ATPase_P-type"/>
    <property type="match status" value="1"/>
</dbReference>
<dbReference type="PROSITE" id="PS50846">
    <property type="entry name" value="HMA_2"/>
    <property type="match status" value="4"/>
</dbReference>
<keyword evidence="15" id="KW-0406">Ion transport</keyword>
<sequence length="1330" mass="142543">MNFLKNISKPSHHQSGAGAGGGNGRDSFQYALLINNGSDVIGENMDDYGESTGLLEQPVASVRLPILGMTCQSCVRNIEGTIGSKLGVVKISVILAENAGYIDYDPTLTDPAQLAADIDDMGFECTYRDPDSIQVEGVDSDADGLTTSPTLEATDTIQVARISIEGMTCQSCVRNIEGKIRGCPGVLSIRVLLDEKLGVVEYDRTVTSADQIADQIDDMGFEARALQQQQQHQQSSDQQKQKKTDNDASIVRRATGNVKKGTATNGKLLADGGDAGGDQQMRRAFLHVQGMTCASCVSAIEKHCRKIYGVESILIALLAAKAEVKYDERLTSAEDIAKSITDLGFPCEVIEEPGTGEAEVEIEILGMTCGSCVAKIEQTALKIPGVLKASVALALKRGKFTFNNEQTGARTICEAIQGLGFEASVMSSKDKMAHNYLEHREEIRKWRTAFLVSLAFGGPCMIAMVYFMVLMHDHSHEEMCCVLPGLSLENLIMFALSTPVQFFGGWHFYIQAYRAVKHGASNMDVLITMATTVSYIYSCGVLIAAMVMEQRTSPLTFFDTPPMLFIFISLGRWMEHIAKGKTSEALSKLLSLKATEATLVTLGAEYEVQSEKVISVDLVQRGDVLKVVPGSKVPVDGKVLCGSSTCDESLITGESMPVPKKKGSVVIGGSINQNGLLLMQATHTGENTTLAQIVKLVEEAQTSKAPIQQLADRIAGYFVPFVVAVSVVTLVGWIVSGYIDITHIPASDRDKEGLTPSEIIISYAFRCALSVLAIACPCALGLATPTAVMVSTGVGALHGILVKGAGPLENAHKVKTIVFDKTGTITHGMPMTSRICMLVKPTVCSLPRALAIVGAAEVNSEHPIATAIVRYVKETLELDNFGRCSNFASVPGCGIRCVIASVEPQLETVRNSEKIRNYQNSYRSEQQQGGAGAPVPIFMNGAVVEELIPQLSPSQKNTIELQQLLHLEPSIVDTTTPGGGAAGSGGEAFADVNEYNVLIGNREWMARNAIVVPPEVNIRMSEEEEMGHTAILCALNGQLVCMISVSDMVKPEAHLAVYTLKRMGIEVILLTGDNKNTAASIARQVGINRVFAEVLPSHKVAKIQRIQEMGMRVAMVGDGVNDSPALAQADVGIAIASGTDVAAEAADVVLMRNDLLDVVACLDLSWKTVRKIHLNFLFASMYNLLGIPLAAGIFTPFGFTLEPWMASAAMAASSVSVVCSSLMIKLYRKPTKASLQTPEYVELVEAGAFLDPDTISVHRGLDDIPRPNLARSTSSTLAKLFGRGKDSKEDGLLATLDDDEFSVGIVSGNSKSTSKVAGGIYTDATELQKL</sequence>
<evidence type="ECO:0000256" key="18">
    <source>
        <dbReference type="SAM" id="MobiDB-lite"/>
    </source>
</evidence>
<dbReference type="SUPFAM" id="SSF55008">
    <property type="entry name" value="HMA, heavy metal-associated domain"/>
    <property type="match status" value="4"/>
</dbReference>
<reference evidence="20" key="1">
    <citation type="submission" date="2018-01" db="EMBL/GenBank/DDBJ databases">
        <title>An insight into the sialome of Amazonian anophelines.</title>
        <authorList>
            <person name="Ribeiro J.M."/>
            <person name="Scarpassa V."/>
            <person name="Calvo E."/>
        </authorList>
    </citation>
    <scope>NUCLEOTIDE SEQUENCE</scope>
    <source>
        <tissue evidence="20">Salivary glands</tissue>
    </source>
</reference>
<evidence type="ECO:0000256" key="7">
    <source>
        <dbReference type="ARBA" id="ARBA00022737"/>
    </source>
</evidence>
<evidence type="ECO:0000256" key="13">
    <source>
        <dbReference type="ARBA" id="ARBA00022989"/>
    </source>
</evidence>
<dbReference type="GO" id="GO:0005524">
    <property type="term" value="F:ATP binding"/>
    <property type="evidence" value="ECO:0007669"/>
    <property type="project" value="UniProtKB-UniRule"/>
</dbReference>
<dbReference type="PROSITE" id="PS00154">
    <property type="entry name" value="ATPASE_E1_E2"/>
    <property type="match status" value="1"/>
</dbReference>
<dbReference type="NCBIfam" id="TIGR00003">
    <property type="entry name" value="copper ion binding protein"/>
    <property type="match status" value="3"/>
</dbReference>
<feature type="transmembrane region" description="Helical" evidence="17">
    <location>
        <begin position="1176"/>
        <end position="1198"/>
    </location>
</feature>
<dbReference type="Gene3D" id="3.40.50.1000">
    <property type="entry name" value="HAD superfamily/HAD-like"/>
    <property type="match status" value="2"/>
</dbReference>
<dbReference type="EC" id="7.2.2.8" evidence="3"/>
<keyword evidence="5 17" id="KW-0812">Transmembrane</keyword>
<dbReference type="Gene3D" id="3.30.70.100">
    <property type="match status" value="4"/>
</dbReference>
<dbReference type="InterPro" id="IPR023299">
    <property type="entry name" value="ATPase_P-typ_cyto_dom_N"/>
</dbReference>
<evidence type="ECO:0000256" key="10">
    <source>
        <dbReference type="ARBA" id="ARBA00022840"/>
    </source>
</evidence>
<dbReference type="GO" id="GO:0005886">
    <property type="term" value="C:plasma membrane"/>
    <property type="evidence" value="ECO:0007669"/>
    <property type="project" value="TreeGrafter"/>
</dbReference>
<feature type="compositionally biased region" description="Low complexity" evidence="18">
    <location>
        <begin position="227"/>
        <end position="238"/>
    </location>
</feature>
<evidence type="ECO:0000256" key="2">
    <source>
        <dbReference type="ARBA" id="ARBA00006024"/>
    </source>
</evidence>
<accession>A0A2M4B9P2</accession>
<protein>
    <recommendedName>
        <fullName evidence="3">P-type Cu(+) transporter</fullName>
        <ecNumber evidence="3">7.2.2.8</ecNumber>
    </recommendedName>
</protein>
<keyword evidence="7" id="KW-0677">Repeat</keyword>
<feature type="domain" description="HMA" evidence="19">
    <location>
        <begin position="158"/>
        <end position="224"/>
    </location>
</feature>
<keyword evidence="9" id="KW-0187">Copper transport</keyword>
<keyword evidence="6 17" id="KW-0479">Metal-binding</keyword>
<dbReference type="GO" id="GO:0043682">
    <property type="term" value="F:P-type divalent copper transporter activity"/>
    <property type="evidence" value="ECO:0007669"/>
    <property type="project" value="TreeGrafter"/>
</dbReference>
<dbReference type="SFLD" id="SFLDG00002">
    <property type="entry name" value="C1.7:_P-type_atpase_like"/>
    <property type="match status" value="1"/>
</dbReference>
<feature type="region of interest" description="Disordered" evidence="18">
    <location>
        <begin position="1"/>
        <end position="22"/>
    </location>
</feature>
<dbReference type="PROSITE" id="PS01047">
    <property type="entry name" value="HMA_1"/>
    <property type="match status" value="2"/>
</dbReference>
<dbReference type="Gene3D" id="2.70.150.10">
    <property type="entry name" value="Calcium-transporting ATPase, cytoplasmic transduction domain A"/>
    <property type="match status" value="1"/>
</dbReference>
<feature type="domain" description="HMA" evidence="19">
    <location>
        <begin position="282"/>
        <end position="348"/>
    </location>
</feature>
<dbReference type="GO" id="GO:0016887">
    <property type="term" value="F:ATP hydrolysis activity"/>
    <property type="evidence" value="ECO:0007669"/>
    <property type="project" value="InterPro"/>
</dbReference>
<feature type="domain" description="HMA" evidence="19">
    <location>
        <begin position="60"/>
        <end position="126"/>
    </location>
</feature>
<dbReference type="InterPro" id="IPR008250">
    <property type="entry name" value="ATPase_P-typ_transduc_dom_A_sf"/>
</dbReference>
<feature type="transmembrane region" description="Helical" evidence="17">
    <location>
        <begin position="1204"/>
        <end position="1224"/>
    </location>
</feature>
<evidence type="ECO:0000256" key="8">
    <source>
        <dbReference type="ARBA" id="ARBA00022741"/>
    </source>
</evidence>
<feature type="transmembrane region" description="Helical" evidence="17">
    <location>
        <begin position="525"/>
        <end position="548"/>
    </location>
</feature>
<comment type="subcellular location">
    <subcellularLocation>
        <location evidence="1">Golgi apparatus</location>
        <location evidence="1">trans-Golgi network membrane</location>
        <topology evidence="1">Multi-pass membrane protein</topology>
    </subcellularLocation>
    <subcellularLocation>
        <location evidence="17">Membrane</location>
    </subcellularLocation>
</comment>
<evidence type="ECO:0000256" key="11">
    <source>
        <dbReference type="ARBA" id="ARBA00022842"/>
    </source>
</evidence>
<dbReference type="PRINTS" id="PR00119">
    <property type="entry name" value="CATATPASE"/>
</dbReference>
<dbReference type="SUPFAM" id="SSF81653">
    <property type="entry name" value="Calcium ATPase, transduction domain A"/>
    <property type="match status" value="1"/>
</dbReference>
<feature type="transmembrane region" description="Helical" evidence="17">
    <location>
        <begin position="714"/>
        <end position="739"/>
    </location>
</feature>
<dbReference type="CDD" id="cd00371">
    <property type="entry name" value="HMA"/>
    <property type="match status" value="4"/>
</dbReference>
<dbReference type="GO" id="GO:0140581">
    <property type="term" value="F:P-type monovalent copper transporter activity"/>
    <property type="evidence" value="ECO:0007669"/>
    <property type="project" value="UniProtKB-EC"/>
</dbReference>
<dbReference type="InterPro" id="IPR044492">
    <property type="entry name" value="P_typ_ATPase_HD_dom"/>
</dbReference>
<keyword evidence="12" id="KW-1278">Translocase</keyword>
<keyword evidence="8 17" id="KW-0547">Nucleotide-binding</keyword>
<dbReference type="Pfam" id="PF00702">
    <property type="entry name" value="Hydrolase"/>
    <property type="match status" value="1"/>
</dbReference>
<dbReference type="InterPro" id="IPR059000">
    <property type="entry name" value="ATPase_P-type_domA"/>
</dbReference>
<dbReference type="FunFam" id="3.30.70.100:FF:000001">
    <property type="entry name" value="ATPase copper transporting beta"/>
    <property type="match status" value="4"/>
</dbReference>
<dbReference type="PRINTS" id="PR00942">
    <property type="entry name" value="CUATPASEI"/>
</dbReference>
<dbReference type="FunFam" id="3.40.50.1000:FF:000031">
    <property type="entry name" value="Probable copper-transporting ATPase HMA5"/>
    <property type="match status" value="1"/>
</dbReference>
<dbReference type="FunFam" id="2.70.150.10:FF:000002">
    <property type="entry name" value="Copper-transporting ATPase 1, putative"/>
    <property type="match status" value="1"/>
</dbReference>
<dbReference type="InterPro" id="IPR036412">
    <property type="entry name" value="HAD-like_sf"/>
</dbReference>